<proteinExistence type="inferred from homology"/>
<keyword evidence="9" id="KW-1185">Reference proteome</keyword>
<feature type="transmembrane region" description="Helical" evidence="7">
    <location>
        <begin position="120"/>
        <end position="142"/>
    </location>
</feature>
<keyword evidence="5 7" id="KW-1133">Transmembrane helix</keyword>
<dbReference type="Pfam" id="PF03773">
    <property type="entry name" value="ArsP_1"/>
    <property type="match status" value="1"/>
</dbReference>
<sequence length="307" mass="32604">MLPAAASLQKQGANKGATTAFLISTPESGVDSIAITYALLDPIMTLVRPVAAFVTAVAAGFLENLLNWREPKILVNHSKTQESGNCCPGEGQHEHTQHHSLIGKIRTGIQYGIVDIWGEIALWFYIGLGIAALITVLVPDALMVNLLGGGLSSMFIMLLVGVPLYICATASTPIAAALILKGVSPGAALVFLLVGPATNVTSLSVLFGLLGKKSTFRYLLVLSTGAVLFGLGVDQLYTFLDISPRAIIGEAADIIPEPVRIGSALLLVVFSIKPLYGQFRKLFQKKQSSVKFVSGFPDIQGHKRGHK</sequence>
<evidence type="ECO:0000313" key="9">
    <source>
        <dbReference type="Proteomes" id="UP000184603"/>
    </source>
</evidence>
<organism evidence="8 9">
    <name type="scientific">Desulfopila aestuarii DSM 18488</name>
    <dbReference type="NCBI Taxonomy" id="1121416"/>
    <lineage>
        <taxon>Bacteria</taxon>
        <taxon>Pseudomonadati</taxon>
        <taxon>Thermodesulfobacteriota</taxon>
        <taxon>Desulfobulbia</taxon>
        <taxon>Desulfobulbales</taxon>
        <taxon>Desulfocapsaceae</taxon>
        <taxon>Desulfopila</taxon>
    </lineage>
</organism>
<protein>
    <recommendedName>
        <fullName evidence="10">Permease</fullName>
    </recommendedName>
</protein>
<keyword evidence="6 7" id="KW-0472">Membrane</keyword>
<feature type="transmembrane region" description="Helical" evidence="7">
    <location>
        <begin position="218"/>
        <end position="239"/>
    </location>
</feature>
<comment type="similarity">
    <text evidence="2">Belongs to the UPF0718 family.</text>
</comment>
<reference evidence="8 9" key="1">
    <citation type="submission" date="2016-12" db="EMBL/GenBank/DDBJ databases">
        <authorList>
            <person name="Song W.-J."/>
            <person name="Kurnit D.M."/>
        </authorList>
    </citation>
    <scope>NUCLEOTIDE SEQUENCE [LARGE SCALE GENOMIC DNA]</scope>
    <source>
        <strain evidence="8 9">DSM 18488</strain>
    </source>
</reference>
<evidence type="ECO:0000256" key="1">
    <source>
        <dbReference type="ARBA" id="ARBA00004651"/>
    </source>
</evidence>
<evidence type="ECO:0000256" key="2">
    <source>
        <dbReference type="ARBA" id="ARBA00006386"/>
    </source>
</evidence>
<name>A0A1M7YKI8_9BACT</name>
<keyword evidence="3" id="KW-1003">Cell membrane</keyword>
<evidence type="ECO:0000256" key="3">
    <source>
        <dbReference type="ARBA" id="ARBA00022475"/>
    </source>
</evidence>
<dbReference type="InterPro" id="IPR052923">
    <property type="entry name" value="UPF0718"/>
</dbReference>
<feature type="transmembrane region" description="Helical" evidence="7">
    <location>
        <begin position="186"/>
        <end position="211"/>
    </location>
</feature>
<evidence type="ECO:0000256" key="4">
    <source>
        <dbReference type="ARBA" id="ARBA00022692"/>
    </source>
</evidence>
<evidence type="ECO:0000256" key="6">
    <source>
        <dbReference type="ARBA" id="ARBA00023136"/>
    </source>
</evidence>
<dbReference type="NCBIfam" id="NF033936">
    <property type="entry name" value="CuZnOut_SO0444"/>
    <property type="match status" value="1"/>
</dbReference>
<accession>A0A1M7YKI8</accession>
<gene>
    <name evidence="8" type="ORF">SAMN02745220_04938</name>
</gene>
<dbReference type="PANTHER" id="PTHR34184">
    <property type="entry name" value="UPF0718 PROTEIN YCGR"/>
    <property type="match status" value="1"/>
</dbReference>
<evidence type="ECO:0000256" key="5">
    <source>
        <dbReference type="ARBA" id="ARBA00022989"/>
    </source>
</evidence>
<comment type="subcellular location">
    <subcellularLocation>
        <location evidence="1">Cell membrane</location>
        <topology evidence="1">Multi-pass membrane protein</topology>
    </subcellularLocation>
</comment>
<dbReference type="PANTHER" id="PTHR34184:SF4">
    <property type="entry name" value="UPF0718 PROTEIN YCGR"/>
    <property type="match status" value="1"/>
</dbReference>
<keyword evidence="4 7" id="KW-0812">Transmembrane</keyword>
<dbReference type="InterPro" id="IPR005524">
    <property type="entry name" value="DUF318"/>
</dbReference>
<dbReference type="STRING" id="1121416.SAMN02745220_04938"/>
<evidence type="ECO:0000256" key="7">
    <source>
        <dbReference type="SAM" id="Phobius"/>
    </source>
</evidence>
<feature type="transmembrane region" description="Helical" evidence="7">
    <location>
        <begin position="154"/>
        <end position="180"/>
    </location>
</feature>
<feature type="transmembrane region" description="Helical" evidence="7">
    <location>
        <begin position="259"/>
        <end position="276"/>
    </location>
</feature>
<evidence type="ECO:0000313" key="8">
    <source>
        <dbReference type="EMBL" id="SHO53133.1"/>
    </source>
</evidence>
<dbReference type="GO" id="GO:0005886">
    <property type="term" value="C:plasma membrane"/>
    <property type="evidence" value="ECO:0007669"/>
    <property type="project" value="UniProtKB-SubCell"/>
</dbReference>
<dbReference type="Proteomes" id="UP000184603">
    <property type="component" value="Unassembled WGS sequence"/>
</dbReference>
<evidence type="ECO:0008006" key="10">
    <source>
        <dbReference type="Google" id="ProtNLM"/>
    </source>
</evidence>
<dbReference type="AlphaFoldDB" id="A0A1M7YKI8"/>
<dbReference type="EMBL" id="FRFE01000047">
    <property type="protein sequence ID" value="SHO53133.1"/>
    <property type="molecule type" value="Genomic_DNA"/>
</dbReference>